<accession>Q8T2X6</accession>
<reference evidence="2" key="1">
    <citation type="submission" date="2002-04" db="EMBL/GenBank/DDBJ databases">
        <authorList>
            <person name="Andersson B."/>
            <person name="Bontempi E.J."/>
        </authorList>
    </citation>
    <scope>NUCLEOTIDE SEQUENCE</scope>
    <source>
        <strain evidence="2">CL Brener</strain>
    </source>
</reference>
<organism evidence="2">
    <name type="scientific">Trypanosoma cruzi</name>
    <dbReference type="NCBI Taxonomy" id="5693"/>
    <lineage>
        <taxon>Eukaryota</taxon>
        <taxon>Discoba</taxon>
        <taxon>Euglenozoa</taxon>
        <taxon>Kinetoplastea</taxon>
        <taxon>Metakinetoplastina</taxon>
        <taxon>Trypanosomatida</taxon>
        <taxon>Trypanosomatidae</taxon>
        <taxon>Trypanosoma</taxon>
        <taxon>Schizotrypanum</taxon>
    </lineage>
</organism>
<gene>
    <name evidence="2" type="primary">TC3_47I12.1</name>
    <name evidence="3" type="ORF">C3747_50g74</name>
</gene>
<name>Q8T2X6_TRYCR</name>
<reference evidence="3 4" key="2">
    <citation type="journal article" date="2018" name="Microb. Genom.">
        <title>Expanding an expanded genome: long-read sequencing of Trypanosoma cruzi.</title>
        <authorList>
            <person name="Berna L."/>
            <person name="Rodriguez M."/>
            <person name="Chiribao M.L."/>
            <person name="Parodi-Talice A."/>
            <person name="Pita S."/>
            <person name="Rijo G."/>
            <person name="Alvarez-Valin F."/>
            <person name="Robello C."/>
        </authorList>
    </citation>
    <scope>NUCLEOTIDE SEQUENCE [LARGE SCALE GENOMIC DNA]</scope>
    <source>
        <strain evidence="3 4">TCC</strain>
    </source>
</reference>
<dbReference type="Proteomes" id="UP000246078">
    <property type="component" value="Unassembled WGS sequence"/>
</dbReference>
<dbReference type="VEuPathDB" id="TriTrypDB:TcBrA4_0075290"/>
<dbReference type="VEuPathDB" id="TriTrypDB:Tc_MARK_5698"/>
<dbReference type="VEuPathDB" id="TriTrypDB:TcYC6_0023340"/>
<feature type="compositionally biased region" description="Basic residues" evidence="1">
    <location>
        <begin position="24"/>
        <end position="37"/>
    </location>
</feature>
<proteinExistence type="predicted"/>
<dbReference type="EMBL" id="PRFC01000050">
    <property type="protein sequence ID" value="PWV12542.1"/>
    <property type="molecule type" value="Genomic_DNA"/>
</dbReference>
<dbReference type="AlphaFoldDB" id="Q8T2X6"/>
<protein>
    <submittedName>
        <fullName evidence="2">TC3_47I12.1</fullName>
    </submittedName>
</protein>
<evidence type="ECO:0000313" key="4">
    <source>
        <dbReference type="Proteomes" id="UP000246078"/>
    </source>
</evidence>
<evidence type="ECO:0000256" key="1">
    <source>
        <dbReference type="SAM" id="MobiDB-lite"/>
    </source>
</evidence>
<dbReference type="VEuPathDB" id="TriTrypDB:C3747_50g74"/>
<dbReference type="VEuPathDB" id="TriTrypDB:TcG_07543"/>
<feature type="compositionally biased region" description="Basic residues" evidence="1">
    <location>
        <begin position="47"/>
        <end position="58"/>
    </location>
</feature>
<dbReference type="EMBL" id="AC113259">
    <property type="protein sequence ID" value="AAM08901.1"/>
    <property type="molecule type" value="Genomic_DNA"/>
</dbReference>
<feature type="region of interest" description="Disordered" evidence="1">
    <location>
        <begin position="1"/>
        <end position="70"/>
    </location>
</feature>
<sequence>MNSLSARLLNAPLSHGTATGTRPARPHKNARTPRQTHTRPSASRPSRTSRARGPSHHGAHADPPGRQFPEFRGMGARVAALPEEANQRPPRMAPIPPAAWGTMRDTLRAFCVAPARAKAMYGIGVWCGVAFPASRPTSDSHITGRARIVAGIPKGGRMGDAVLDVKPRPLSDTARWYFAVRCLRRLPPTAPRQKTT</sequence>
<evidence type="ECO:0000313" key="3">
    <source>
        <dbReference type="EMBL" id="PWV12542.1"/>
    </source>
</evidence>
<evidence type="ECO:0000313" key="2">
    <source>
        <dbReference type="EMBL" id="AAM08901.1"/>
    </source>
</evidence>
<dbReference type="VEuPathDB" id="TriTrypDB:TcCL_NonESM11683"/>